<organism evidence="2 3">
    <name type="scientific">Microbacterium soli</name>
    <dbReference type="NCBI Taxonomy" id="446075"/>
    <lineage>
        <taxon>Bacteria</taxon>
        <taxon>Bacillati</taxon>
        <taxon>Actinomycetota</taxon>
        <taxon>Actinomycetes</taxon>
        <taxon>Micrococcales</taxon>
        <taxon>Microbacteriaceae</taxon>
        <taxon>Microbacterium</taxon>
    </lineage>
</organism>
<dbReference type="PRINTS" id="PR01217">
    <property type="entry name" value="PRICHEXTENSN"/>
</dbReference>
<protein>
    <submittedName>
        <fullName evidence="2">Uncharacterized protein</fullName>
    </submittedName>
</protein>
<feature type="region of interest" description="Disordered" evidence="1">
    <location>
        <begin position="1"/>
        <end position="38"/>
    </location>
</feature>
<feature type="compositionally biased region" description="Acidic residues" evidence="1">
    <location>
        <begin position="128"/>
        <end position="137"/>
    </location>
</feature>
<name>A0ABP7N195_9MICO</name>
<feature type="region of interest" description="Disordered" evidence="1">
    <location>
        <begin position="94"/>
        <end position="228"/>
    </location>
</feature>
<dbReference type="EMBL" id="BAABCP010000001">
    <property type="protein sequence ID" value="GAA3934287.1"/>
    <property type="molecule type" value="Genomic_DNA"/>
</dbReference>
<gene>
    <name evidence="2" type="ORF">GCM10022383_10940</name>
</gene>
<proteinExistence type="predicted"/>
<feature type="compositionally biased region" description="Low complexity" evidence="1">
    <location>
        <begin position="24"/>
        <end position="38"/>
    </location>
</feature>
<accession>A0ABP7N195</accession>
<reference evidence="3" key="1">
    <citation type="journal article" date="2019" name="Int. J. Syst. Evol. Microbiol.">
        <title>The Global Catalogue of Microorganisms (GCM) 10K type strain sequencing project: providing services to taxonomists for standard genome sequencing and annotation.</title>
        <authorList>
            <consortium name="The Broad Institute Genomics Platform"/>
            <consortium name="The Broad Institute Genome Sequencing Center for Infectious Disease"/>
            <person name="Wu L."/>
            <person name="Ma J."/>
        </authorList>
    </citation>
    <scope>NUCLEOTIDE SEQUENCE [LARGE SCALE GENOMIC DNA]</scope>
    <source>
        <strain evidence="3">JCM 17024</strain>
    </source>
</reference>
<keyword evidence="3" id="KW-1185">Reference proteome</keyword>
<evidence type="ECO:0000256" key="1">
    <source>
        <dbReference type="SAM" id="MobiDB-lite"/>
    </source>
</evidence>
<evidence type="ECO:0000313" key="3">
    <source>
        <dbReference type="Proteomes" id="UP001501591"/>
    </source>
</evidence>
<comment type="caution">
    <text evidence="2">The sequence shown here is derived from an EMBL/GenBank/DDBJ whole genome shotgun (WGS) entry which is preliminary data.</text>
</comment>
<feature type="compositionally biased region" description="Gly residues" evidence="1">
    <location>
        <begin position="96"/>
        <end position="105"/>
    </location>
</feature>
<feature type="compositionally biased region" description="Pro residues" evidence="1">
    <location>
        <begin position="173"/>
        <end position="226"/>
    </location>
</feature>
<feature type="compositionally biased region" description="Basic and acidic residues" evidence="1">
    <location>
        <begin position="138"/>
        <end position="159"/>
    </location>
</feature>
<evidence type="ECO:0000313" key="2">
    <source>
        <dbReference type="EMBL" id="GAA3934287.1"/>
    </source>
</evidence>
<sequence length="320" mass="32418">MTDEQPSPLADLWTDAPPLRRNARGGAPTGLPAAAPVPRAAASAPLVDRARLITGFAIVVALGLAGGTTTALTHGSGDSDAGVVADAPVRSAGAASFGGEGGGAAPGPFDDDRTHGAQPQTDRQPDAEREDPQEDPPQDPRHDDALQDHPQAPDKHPADDPSTDDPGIAGPTAPAPTPEGPTPPPSEPTTPPQPAPQPPPPAPQPPTPPKPSEPPPPQPEPQPQPQPLRFTGLVEHHTISLLGIKLLSSYTLSLSGEPGATASVTYGSVHAGSVRFSGAGHASLTLGGSLIDLGLHNPIIRAEYSDGTAGAAIEVRRNAI</sequence>
<dbReference type="Proteomes" id="UP001501591">
    <property type="component" value="Unassembled WGS sequence"/>
</dbReference>
<dbReference type="RefSeq" id="WP_344818520.1">
    <property type="nucleotide sequence ID" value="NZ_BAABCP010000001.1"/>
</dbReference>